<protein>
    <submittedName>
        <fullName evidence="1">Uncharacterized protein</fullName>
    </submittedName>
</protein>
<keyword evidence="2" id="KW-1185">Reference proteome</keyword>
<gene>
    <name evidence="1" type="ORF">F5148DRAFT_485174</name>
</gene>
<proteinExistence type="predicted"/>
<accession>A0ACC0TZD1</accession>
<comment type="caution">
    <text evidence="1">The sequence shown here is derived from an EMBL/GenBank/DDBJ whole genome shotgun (WGS) entry which is preliminary data.</text>
</comment>
<evidence type="ECO:0000313" key="2">
    <source>
        <dbReference type="Proteomes" id="UP001207468"/>
    </source>
</evidence>
<organism evidence="1 2">
    <name type="scientific">Russula earlei</name>
    <dbReference type="NCBI Taxonomy" id="71964"/>
    <lineage>
        <taxon>Eukaryota</taxon>
        <taxon>Fungi</taxon>
        <taxon>Dikarya</taxon>
        <taxon>Basidiomycota</taxon>
        <taxon>Agaricomycotina</taxon>
        <taxon>Agaricomycetes</taxon>
        <taxon>Russulales</taxon>
        <taxon>Russulaceae</taxon>
        <taxon>Russula</taxon>
    </lineage>
</organism>
<sequence>MASTIAARASDVVTAALLACVVLRTETLAFVPSAVGLNLPSSRYRLAVPLAVLFQRICRARLIAFGSVPLWQRPRRQPTPRHHVRAGLNKFAKIGVVVY</sequence>
<evidence type="ECO:0000313" key="1">
    <source>
        <dbReference type="EMBL" id="KAI9453118.1"/>
    </source>
</evidence>
<reference evidence="1" key="1">
    <citation type="submission" date="2021-03" db="EMBL/GenBank/DDBJ databases">
        <title>Evolutionary priming and transition to the ectomycorrhizal habit in an iconic lineage of mushroom-forming fungi: is preadaptation a requirement?</title>
        <authorList>
            <consortium name="DOE Joint Genome Institute"/>
            <person name="Looney B.P."/>
            <person name="Miyauchi S."/>
            <person name="Morin E."/>
            <person name="Drula E."/>
            <person name="Courty P.E."/>
            <person name="Chicoki N."/>
            <person name="Fauchery L."/>
            <person name="Kohler A."/>
            <person name="Kuo A."/>
            <person name="LaButti K."/>
            <person name="Pangilinan J."/>
            <person name="Lipzen A."/>
            <person name="Riley R."/>
            <person name="Andreopoulos W."/>
            <person name="He G."/>
            <person name="Johnson J."/>
            <person name="Barry K.W."/>
            <person name="Grigoriev I.V."/>
            <person name="Nagy L."/>
            <person name="Hibbett D."/>
            <person name="Henrissat B."/>
            <person name="Matheny P.B."/>
            <person name="Labbe J."/>
            <person name="Martin A.F."/>
        </authorList>
    </citation>
    <scope>NUCLEOTIDE SEQUENCE</scope>
    <source>
        <strain evidence="1">BPL698</strain>
    </source>
</reference>
<dbReference type="EMBL" id="JAGFNK010000315">
    <property type="protein sequence ID" value="KAI9453118.1"/>
    <property type="molecule type" value="Genomic_DNA"/>
</dbReference>
<dbReference type="Proteomes" id="UP001207468">
    <property type="component" value="Unassembled WGS sequence"/>
</dbReference>
<name>A0ACC0TZD1_9AGAM</name>